<name>A0A0W8F2K2_9ZZZZ</name>
<comment type="caution">
    <text evidence="1">The sequence shown here is derived from an EMBL/GenBank/DDBJ whole genome shotgun (WGS) entry which is preliminary data.</text>
</comment>
<sequence>MHLPLGRQQNEGSVLRCPVHGNRVRSWRRRVISVPTYGVGEYRFRVYGRYAAGETMYAG</sequence>
<reference evidence="1" key="1">
    <citation type="journal article" date="2015" name="Proc. Natl. Acad. Sci. U.S.A.">
        <title>Networks of energetic and metabolic interactions define dynamics in microbial communities.</title>
        <authorList>
            <person name="Embree M."/>
            <person name="Liu J.K."/>
            <person name="Al-Bassam M.M."/>
            <person name="Zengler K."/>
        </authorList>
    </citation>
    <scope>NUCLEOTIDE SEQUENCE</scope>
</reference>
<accession>A0A0W8F2K2</accession>
<dbReference type="AlphaFoldDB" id="A0A0W8F2K2"/>
<proteinExistence type="predicted"/>
<organism evidence="1">
    <name type="scientific">hydrocarbon metagenome</name>
    <dbReference type="NCBI Taxonomy" id="938273"/>
    <lineage>
        <taxon>unclassified sequences</taxon>
        <taxon>metagenomes</taxon>
        <taxon>ecological metagenomes</taxon>
    </lineage>
</organism>
<protein>
    <submittedName>
        <fullName evidence="1">Uncharacterized protein</fullName>
    </submittedName>
</protein>
<dbReference type="EMBL" id="LNQE01001585">
    <property type="protein sequence ID" value="KUG15126.1"/>
    <property type="molecule type" value="Genomic_DNA"/>
</dbReference>
<gene>
    <name evidence="1" type="ORF">ASZ90_015221</name>
</gene>
<evidence type="ECO:0000313" key="1">
    <source>
        <dbReference type="EMBL" id="KUG15126.1"/>
    </source>
</evidence>